<accession>A0AAV7TPJ1</accession>
<name>A0AAV7TPJ1_PLEWA</name>
<feature type="region of interest" description="Disordered" evidence="1">
    <location>
        <begin position="86"/>
        <end position="109"/>
    </location>
</feature>
<dbReference type="Proteomes" id="UP001066276">
    <property type="component" value="Chromosome 3_2"/>
</dbReference>
<evidence type="ECO:0000256" key="1">
    <source>
        <dbReference type="SAM" id="MobiDB-lite"/>
    </source>
</evidence>
<dbReference type="EMBL" id="JANPWB010000006">
    <property type="protein sequence ID" value="KAJ1178355.1"/>
    <property type="molecule type" value="Genomic_DNA"/>
</dbReference>
<evidence type="ECO:0000313" key="3">
    <source>
        <dbReference type="Proteomes" id="UP001066276"/>
    </source>
</evidence>
<comment type="caution">
    <text evidence="2">The sequence shown here is derived from an EMBL/GenBank/DDBJ whole genome shotgun (WGS) entry which is preliminary data.</text>
</comment>
<feature type="region of interest" description="Disordered" evidence="1">
    <location>
        <begin position="1"/>
        <end position="40"/>
    </location>
</feature>
<protein>
    <submittedName>
        <fullName evidence="2">Uncharacterized protein</fullName>
    </submittedName>
</protein>
<gene>
    <name evidence="2" type="ORF">NDU88_003601</name>
</gene>
<keyword evidence="3" id="KW-1185">Reference proteome</keyword>
<sequence length="194" mass="20831">MPRPGTRPRAPNGPALRATGVPSPQGDPPPLRPARPTVPGDYPVAACGVRRLCRSRELESAALPVGGRLGAKSAVATPILQRRLPPVGGPLTLGRGRARRRRPPVTPPPMVLRAPCPAEEICSFPGLRVSQFREATGRLPEARIAPAVAEGEMMLCCDFMLEPYFARGAEGEFDNRQLLVAERAVVRVVCCLHL</sequence>
<organism evidence="2 3">
    <name type="scientific">Pleurodeles waltl</name>
    <name type="common">Iberian ribbed newt</name>
    <dbReference type="NCBI Taxonomy" id="8319"/>
    <lineage>
        <taxon>Eukaryota</taxon>
        <taxon>Metazoa</taxon>
        <taxon>Chordata</taxon>
        <taxon>Craniata</taxon>
        <taxon>Vertebrata</taxon>
        <taxon>Euteleostomi</taxon>
        <taxon>Amphibia</taxon>
        <taxon>Batrachia</taxon>
        <taxon>Caudata</taxon>
        <taxon>Salamandroidea</taxon>
        <taxon>Salamandridae</taxon>
        <taxon>Pleurodelinae</taxon>
        <taxon>Pleurodeles</taxon>
    </lineage>
</organism>
<reference evidence="2" key="1">
    <citation type="journal article" date="2022" name="bioRxiv">
        <title>Sequencing and chromosome-scale assembly of the giantPleurodeles waltlgenome.</title>
        <authorList>
            <person name="Brown T."/>
            <person name="Elewa A."/>
            <person name="Iarovenko S."/>
            <person name="Subramanian E."/>
            <person name="Araus A.J."/>
            <person name="Petzold A."/>
            <person name="Susuki M."/>
            <person name="Suzuki K.-i.T."/>
            <person name="Hayashi T."/>
            <person name="Toyoda A."/>
            <person name="Oliveira C."/>
            <person name="Osipova E."/>
            <person name="Leigh N.D."/>
            <person name="Simon A."/>
            <person name="Yun M.H."/>
        </authorList>
    </citation>
    <scope>NUCLEOTIDE SEQUENCE</scope>
    <source>
        <strain evidence="2">20211129_DDA</strain>
        <tissue evidence="2">Liver</tissue>
    </source>
</reference>
<evidence type="ECO:0000313" key="2">
    <source>
        <dbReference type="EMBL" id="KAJ1178355.1"/>
    </source>
</evidence>
<proteinExistence type="predicted"/>
<dbReference type="AlphaFoldDB" id="A0AAV7TPJ1"/>